<dbReference type="InterPro" id="IPR021502">
    <property type="entry name" value="DUF3158"/>
</dbReference>
<dbReference type="EMBL" id="SLTR01000013">
    <property type="protein sequence ID" value="TDB02094.1"/>
    <property type="molecule type" value="Genomic_DNA"/>
</dbReference>
<evidence type="ECO:0000256" key="1">
    <source>
        <dbReference type="SAM" id="Coils"/>
    </source>
</evidence>
<organism evidence="2 3">
    <name type="scientific">Halomonas marinisediminis</name>
    <dbReference type="NCBI Taxonomy" id="2546095"/>
    <lineage>
        <taxon>Bacteria</taxon>
        <taxon>Pseudomonadati</taxon>
        <taxon>Pseudomonadota</taxon>
        <taxon>Gammaproteobacteria</taxon>
        <taxon>Oceanospirillales</taxon>
        <taxon>Halomonadaceae</taxon>
        <taxon>Halomonas</taxon>
    </lineage>
</organism>
<keyword evidence="3" id="KW-1185">Reference proteome</keyword>
<name>A0ABY2D5V8_9GAMM</name>
<comment type="caution">
    <text evidence="2">The sequence shown here is derived from an EMBL/GenBank/DDBJ whole genome shotgun (WGS) entry which is preliminary data.</text>
</comment>
<reference evidence="2 3" key="1">
    <citation type="submission" date="2019-03" db="EMBL/GenBank/DDBJ databases">
        <title>Halomonas marinisediminis sp. nov., a moderately halophilic bacterium isolated from the Bohai Gulf.</title>
        <authorList>
            <person name="Ji X."/>
        </authorList>
    </citation>
    <scope>NUCLEOTIDE SEQUENCE [LARGE SCALE GENOMIC DNA]</scope>
    <source>
        <strain evidence="2 3">204</strain>
    </source>
</reference>
<keyword evidence="1" id="KW-0175">Coiled coil</keyword>
<protein>
    <submittedName>
        <fullName evidence="2">DUF3158 family protein</fullName>
    </submittedName>
</protein>
<feature type="coiled-coil region" evidence="1">
    <location>
        <begin position="27"/>
        <end position="54"/>
    </location>
</feature>
<sequence length="151" mass="17040">MNIASNRYGNDAFISYAKGFLKPFKGKGELVRLRDELEEAARAARQEAIDTASQENGSLLKSTGLWLTPWGKSGVPTRTLQWRDNRQRRMGLWLLEAFLSRDDISEAVRQSVIDLEVERCVFNAKAATINGSLKRISKALTDIQHAVSFQR</sequence>
<dbReference type="Pfam" id="PF11358">
    <property type="entry name" value="DUF3158"/>
    <property type="match status" value="1"/>
</dbReference>
<gene>
    <name evidence="2" type="ORF">E0702_10765</name>
</gene>
<dbReference type="Proteomes" id="UP000294823">
    <property type="component" value="Unassembled WGS sequence"/>
</dbReference>
<dbReference type="RefSeq" id="WP_132043687.1">
    <property type="nucleotide sequence ID" value="NZ_SLTR01000013.1"/>
</dbReference>
<proteinExistence type="predicted"/>
<accession>A0ABY2D5V8</accession>
<evidence type="ECO:0000313" key="2">
    <source>
        <dbReference type="EMBL" id="TDB02094.1"/>
    </source>
</evidence>
<evidence type="ECO:0000313" key="3">
    <source>
        <dbReference type="Proteomes" id="UP000294823"/>
    </source>
</evidence>